<feature type="compositionally biased region" description="Basic and acidic residues" evidence="1">
    <location>
        <begin position="72"/>
        <end position="82"/>
    </location>
</feature>
<organism evidence="2 3">
    <name type="scientific">Enhygromyxa salina</name>
    <dbReference type="NCBI Taxonomy" id="215803"/>
    <lineage>
        <taxon>Bacteria</taxon>
        <taxon>Pseudomonadati</taxon>
        <taxon>Myxococcota</taxon>
        <taxon>Polyangia</taxon>
        <taxon>Nannocystales</taxon>
        <taxon>Nannocystaceae</taxon>
        <taxon>Enhygromyxa</taxon>
    </lineage>
</organism>
<dbReference type="AlphaFoldDB" id="A0A0C2DIZ6"/>
<reference evidence="2 3" key="1">
    <citation type="submission" date="2014-12" db="EMBL/GenBank/DDBJ databases">
        <title>Genome assembly of Enhygromyxa salina DSM 15201.</title>
        <authorList>
            <person name="Sharma G."/>
            <person name="Subramanian S."/>
        </authorList>
    </citation>
    <scope>NUCLEOTIDE SEQUENCE [LARGE SCALE GENOMIC DNA]</scope>
    <source>
        <strain evidence="2 3">DSM 15201</strain>
    </source>
</reference>
<comment type="caution">
    <text evidence="2">The sequence shown here is derived from an EMBL/GenBank/DDBJ whole genome shotgun (WGS) entry which is preliminary data.</text>
</comment>
<name>A0A0C2DIZ6_9BACT</name>
<evidence type="ECO:0000256" key="1">
    <source>
        <dbReference type="SAM" id="MobiDB-lite"/>
    </source>
</evidence>
<gene>
    <name evidence="2" type="ORF">DB30_00156</name>
</gene>
<proteinExistence type="predicted"/>
<dbReference type="EMBL" id="JMCC02000001">
    <property type="protein sequence ID" value="KIG19647.1"/>
    <property type="molecule type" value="Genomic_DNA"/>
</dbReference>
<evidence type="ECO:0000313" key="2">
    <source>
        <dbReference type="EMBL" id="KIG19647.1"/>
    </source>
</evidence>
<dbReference type="Proteomes" id="UP000031599">
    <property type="component" value="Unassembled WGS sequence"/>
</dbReference>
<sequence length="82" mass="8851">MISCEPQKLVARQRDGGPPAGHLVWPASGPLVCTATKKFEDRVALEAKLDEVIAALGSMDLRMKQGRRRSVHPRDPSGADSS</sequence>
<feature type="region of interest" description="Disordered" evidence="1">
    <location>
        <begin position="62"/>
        <end position="82"/>
    </location>
</feature>
<accession>A0A0C2DIZ6</accession>
<evidence type="ECO:0000313" key="3">
    <source>
        <dbReference type="Proteomes" id="UP000031599"/>
    </source>
</evidence>
<protein>
    <submittedName>
        <fullName evidence="2">Uncharacterized protein</fullName>
    </submittedName>
</protein>
<dbReference type="RefSeq" id="WP_146657756.1">
    <property type="nucleotide sequence ID" value="NZ_JMCC02000001.1"/>
</dbReference>